<reference evidence="4 5" key="1">
    <citation type="submission" date="2007-08" db="EMBL/GenBank/DDBJ databases">
        <authorList>
            <person name="Fulton L."/>
            <person name="Clifton S."/>
            <person name="Fulton B."/>
            <person name="Xu J."/>
            <person name="Minx P."/>
            <person name="Pepin K.H."/>
            <person name="Johnson M."/>
            <person name="Thiruvilangam P."/>
            <person name="Bhonagiri V."/>
            <person name="Nash W.E."/>
            <person name="Mardis E.R."/>
            <person name="Wilson R.K."/>
        </authorList>
    </citation>
    <scope>NUCLEOTIDE SEQUENCE [LARGE SCALE GENOMIC DNA]</scope>
    <source>
        <strain evidence="5">ATCC BAA-613 / DSM 15670 / CCUG 46953 / JCM 12243 / WAL 16351</strain>
    </source>
</reference>
<feature type="compositionally biased region" description="Low complexity" evidence="2">
    <location>
        <begin position="92"/>
        <end position="146"/>
    </location>
</feature>
<feature type="region of interest" description="Disordered" evidence="2">
    <location>
        <begin position="41"/>
        <end position="60"/>
    </location>
</feature>
<keyword evidence="3" id="KW-0732">Signal</keyword>
<comment type="caution">
    <text evidence="4">The sequence shown here is derived from an EMBL/GenBank/DDBJ whole genome shotgun (WGS) entry which is preliminary data.</text>
</comment>
<evidence type="ECO:0000256" key="1">
    <source>
        <dbReference type="ARBA" id="ARBA00022737"/>
    </source>
</evidence>
<evidence type="ECO:0000313" key="5">
    <source>
        <dbReference type="Proteomes" id="UP000005396"/>
    </source>
</evidence>
<feature type="region of interest" description="Disordered" evidence="2">
    <location>
        <begin position="81"/>
        <end position="146"/>
    </location>
</feature>
<dbReference type="PaxDb" id="411902-CLOBOL_03296"/>
<evidence type="ECO:0008006" key="6">
    <source>
        <dbReference type="Google" id="ProtNLM"/>
    </source>
</evidence>
<accession>A8RSE7</accession>
<evidence type="ECO:0000256" key="3">
    <source>
        <dbReference type="SAM" id="SignalP"/>
    </source>
</evidence>
<keyword evidence="1" id="KW-0677">Repeat</keyword>
<evidence type="ECO:0000256" key="2">
    <source>
        <dbReference type="SAM" id="MobiDB-lite"/>
    </source>
</evidence>
<dbReference type="InterPro" id="IPR018337">
    <property type="entry name" value="Cell_wall/Cho-bd_repeat"/>
</dbReference>
<dbReference type="HOGENOM" id="CLU_1270484_0_0_9"/>
<proteinExistence type="predicted"/>
<dbReference type="eggNOG" id="COG5263">
    <property type="taxonomic scope" value="Bacteria"/>
</dbReference>
<feature type="chain" id="PRO_5039723663" description="YHYH domain-containing protein" evidence="3">
    <location>
        <begin position="27"/>
        <end position="232"/>
    </location>
</feature>
<dbReference type="NCBIfam" id="NF033223">
    <property type="entry name" value="YHYH_alt"/>
    <property type="match status" value="1"/>
</dbReference>
<dbReference type="Proteomes" id="UP000005396">
    <property type="component" value="Unassembled WGS sequence"/>
</dbReference>
<dbReference type="eggNOG" id="COG3409">
    <property type="taxonomic scope" value="Bacteria"/>
</dbReference>
<dbReference type="AlphaFoldDB" id="A8RSE7"/>
<organism evidence="4 5">
    <name type="scientific">Enterocloster bolteae (strain ATCC BAA-613 / DSM 15670 / CCUG 46953 / JCM 12243 / WAL 16351)</name>
    <name type="common">Clostridium bolteae</name>
    <dbReference type="NCBI Taxonomy" id="411902"/>
    <lineage>
        <taxon>Bacteria</taxon>
        <taxon>Bacillati</taxon>
        <taxon>Bacillota</taxon>
        <taxon>Clostridia</taxon>
        <taxon>Lachnospirales</taxon>
        <taxon>Lachnospiraceae</taxon>
        <taxon>Enterocloster</taxon>
    </lineage>
</organism>
<protein>
    <recommendedName>
        <fullName evidence="6">YHYH domain-containing protein</fullName>
    </recommendedName>
</protein>
<dbReference type="InterPro" id="IPR047773">
    <property type="entry name" value="YHYH_dom_bact"/>
</dbReference>
<dbReference type="Pfam" id="PF19127">
    <property type="entry name" value="Choline_bind_3"/>
    <property type="match status" value="1"/>
</dbReference>
<reference evidence="4 5" key="2">
    <citation type="submission" date="2007-09" db="EMBL/GenBank/DDBJ databases">
        <title>Draft genome sequence of Clostridium bolteae (ATCC BAA-613).</title>
        <authorList>
            <person name="Sudarsanam P."/>
            <person name="Ley R."/>
            <person name="Guruge J."/>
            <person name="Turnbaugh P.J."/>
            <person name="Mahowald M."/>
            <person name="Liep D."/>
            <person name="Gordon J."/>
        </authorList>
    </citation>
    <scope>NUCLEOTIDE SEQUENCE [LARGE SCALE GENOMIC DNA]</scope>
    <source>
        <strain evidence="5">ATCC BAA-613 / DSM 15670 / CCUG 46953 / JCM 12243 / WAL 16351</strain>
    </source>
</reference>
<feature type="signal peptide" evidence="3">
    <location>
        <begin position="1"/>
        <end position="26"/>
    </location>
</feature>
<name>A8RSE7_ENTBW</name>
<gene>
    <name evidence="4" type="ORF">CLOBOL_03296</name>
</gene>
<evidence type="ECO:0000313" key="4">
    <source>
        <dbReference type="EMBL" id="EDP16528.1"/>
    </source>
</evidence>
<dbReference type="EMBL" id="ABCC02000029">
    <property type="protein sequence ID" value="EDP16528.1"/>
    <property type="molecule type" value="Genomic_DNA"/>
</dbReference>
<dbReference type="Gene3D" id="2.10.270.10">
    <property type="entry name" value="Cholin Binding"/>
    <property type="match status" value="1"/>
</dbReference>
<sequence length="232" mass="24550">MKSGGNEMKRTVKVWVAAVMSGVLLAGGAAMTGQAPWGMEAQAHSGRTDASGGHRDNKNASGLGSYHYHCGGHPAHLHPNGVCPYAGGGESTQTQTRAQTKTQTQAQTQAQAPAQTQAQAPAQAQTQPQEQAVVRAASGAGEASGTSGWHQNGAYWNYICEDGTRVIGCWKQIDGVWYSFDGDGNMRTGWYGENGSLYYLGTDGKMAVGTCVVDGKEYQFDQDGKMISPDNR</sequence>
<dbReference type="SUPFAM" id="SSF69360">
    <property type="entry name" value="Cell wall binding repeat"/>
    <property type="match status" value="1"/>
</dbReference>